<protein>
    <submittedName>
        <fullName evidence="1">Uncharacterized protein</fullName>
    </submittedName>
</protein>
<evidence type="ECO:0000313" key="2">
    <source>
        <dbReference type="Proteomes" id="UP000636800"/>
    </source>
</evidence>
<organism evidence="1 2">
    <name type="scientific">Vanilla planifolia</name>
    <name type="common">Vanilla</name>
    <dbReference type="NCBI Taxonomy" id="51239"/>
    <lineage>
        <taxon>Eukaryota</taxon>
        <taxon>Viridiplantae</taxon>
        <taxon>Streptophyta</taxon>
        <taxon>Embryophyta</taxon>
        <taxon>Tracheophyta</taxon>
        <taxon>Spermatophyta</taxon>
        <taxon>Magnoliopsida</taxon>
        <taxon>Liliopsida</taxon>
        <taxon>Asparagales</taxon>
        <taxon>Orchidaceae</taxon>
        <taxon>Vanilloideae</taxon>
        <taxon>Vanilleae</taxon>
        <taxon>Vanilla</taxon>
    </lineage>
</organism>
<reference evidence="1 2" key="1">
    <citation type="journal article" date="2020" name="Nat. Food">
        <title>A phased Vanilla planifolia genome enables genetic improvement of flavour and production.</title>
        <authorList>
            <person name="Hasing T."/>
            <person name="Tang H."/>
            <person name="Brym M."/>
            <person name="Khazi F."/>
            <person name="Huang T."/>
            <person name="Chambers A.H."/>
        </authorList>
    </citation>
    <scope>NUCLEOTIDE SEQUENCE [LARGE SCALE GENOMIC DNA]</scope>
    <source>
        <tissue evidence="1">Leaf</tissue>
    </source>
</reference>
<accession>A0A835QLP2</accession>
<gene>
    <name evidence="1" type="ORF">HPP92_015108</name>
</gene>
<dbReference type="EMBL" id="JADCNL010000007">
    <property type="protein sequence ID" value="KAG0473251.1"/>
    <property type="molecule type" value="Genomic_DNA"/>
</dbReference>
<proteinExistence type="predicted"/>
<dbReference type="OrthoDB" id="1875751at2759"/>
<evidence type="ECO:0000313" key="1">
    <source>
        <dbReference type="EMBL" id="KAG0473251.1"/>
    </source>
</evidence>
<sequence length="83" mass="8604">MSTSFVDTVASAETINLSTDIQGEVHGGPRPAIRNPARLGSENKANSNFEILPSAKLPAPGQYPPASRLSRMLPGLSGNCAGL</sequence>
<keyword evidence="2" id="KW-1185">Reference proteome</keyword>
<name>A0A835QLP2_VANPL</name>
<dbReference type="AlphaFoldDB" id="A0A835QLP2"/>
<comment type="caution">
    <text evidence="1">The sequence shown here is derived from an EMBL/GenBank/DDBJ whole genome shotgun (WGS) entry which is preliminary data.</text>
</comment>
<dbReference type="Proteomes" id="UP000636800">
    <property type="component" value="Chromosome 7"/>
</dbReference>